<dbReference type="PRINTS" id="PR00163">
    <property type="entry name" value="RUBREDOXIN"/>
</dbReference>
<evidence type="ECO:0000256" key="2">
    <source>
        <dbReference type="ARBA" id="ARBA00022448"/>
    </source>
</evidence>
<keyword evidence="5 6" id="KW-0408">Iron</keyword>
<feature type="domain" description="Rubredoxin-like" evidence="8">
    <location>
        <begin position="1"/>
        <end position="52"/>
    </location>
</feature>
<dbReference type="InterPro" id="IPR024922">
    <property type="entry name" value="Rubredoxin"/>
</dbReference>
<dbReference type="Proteomes" id="UP000063234">
    <property type="component" value="Chromosome"/>
</dbReference>
<gene>
    <name evidence="9" type="ORF">TST_1175</name>
</gene>
<dbReference type="EMBL" id="AP013035">
    <property type="protein sequence ID" value="BAT71967.1"/>
    <property type="molecule type" value="Genomic_DNA"/>
</dbReference>
<dbReference type="InterPro" id="IPR018527">
    <property type="entry name" value="Rubredoxin_Fe_BS"/>
</dbReference>
<keyword evidence="3 6" id="KW-0479">Metal-binding</keyword>
<dbReference type="KEGG" id="ttk:TST_1175"/>
<keyword evidence="4 6" id="KW-0249">Electron transport</keyword>
<dbReference type="InterPro" id="IPR024934">
    <property type="entry name" value="Rubredoxin-like_dom"/>
</dbReference>
<feature type="binding site" evidence="7">
    <location>
        <position position="39"/>
    </location>
    <ligand>
        <name>Fe cation</name>
        <dbReference type="ChEBI" id="CHEBI:24875"/>
    </ligand>
</feature>
<evidence type="ECO:0000256" key="6">
    <source>
        <dbReference type="PIRNR" id="PIRNR000071"/>
    </source>
</evidence>
<sequence length="52" mass="5768">MKRYVCQICGYVYDPEKGDPSQGIEPGTPFEKLPDTWACPVCGAPKSQFEAE</sequence>
<name>A0A0S3QUF1_THET7</name>
<dbReference type="GO" id="GO:0005506">
    <property type="term" value="F:iron ion binding"/>
    <property type="evidence" value="ECO:0007669"/>
    <property type="project" value="InterPro"/>
</dbReference>
<reference evidence="10" key="1">
    <citation type="journal article" date="2018" name="Science">
        <title>A primordial and reversible TCA cycle in a facultatively chemolithoautotrophic thermophile.</title>
        <authorList>
            <person name="Nunoura T."/>
            <person name="Chikaraishi Y."/>
            <person name="Izaki R."/>
            <person name="Suwa T."/>
            <person name="Sato T."/>
            <person name="Harada T."/>
            <person name="Mori K."/>
            <person name="Kato Y."/>
            <person name="Miyazaki M."/>
            <person name="Shimamura S."/>
            <person name="Yanagawa K."/>
            <person name="Shuto A."/>
            <person name="Ohkouchi N."/>
            <person name="Fujita N."/>
            <person name="Takaki Y."/>
            <person name="Atomi H."/>
            <person name="Takai K."/>
        </authorList>
    </citation>
    <scope>NUCLEOTIDE SEQUENCE [LARGE SCALE GENOMIC DNA]</scope>
    <source>
        <strain evidence="10">DSM 17441 / JCM 13301 / NBRC 103674 / ABI70S6</strain>
    </source>
</reference>
<accession>A0A0S3QUF1</accession>
<dbReference type="PIRSF" id="PIRSF000071">
    <property type="entry name" value="Rubredoxin"/>
    <property type="match status" value="1"/>
</dbReference>
<dbReference type="SUPFAM" id="SSF57802">
    <property type="entry name" value="Rubredoxin-like"/>
    <property type="match status" value="1"/>
</dbReference>
<dbReference type="PANTHER" id="PTHR47627:SF1">
    <property type="entry name" value="RUBREDOXIN-1-RELATED"/>
    <property type="match status" value="1"/>
</dbReference>
<dbReference type="PROSITE" id="PS00202">
    <property type="entry name" value="RUBREDOXIN"/>
    <property type="match status" value="1"/>
</dbReference>
<dbReference type="InterPro" id="IPR024935">
    <property type="entry name" value="Rubredoxin_dom"/>
</dbReference>
<keyword evidence="2 6" id="KW-0813">Transport</keyword>
<comment type="cofactor">
    <cofactor evidence="6 7">
        <name>Fe(3+)</name>
        <dbReference type="ChEBI" id="CHEBI:29034"/>
    </cofactor>
    <text evidence="6 7">Binds 1 Fe(3+) ion per subunit.</text>
</comment>
<dbReference type="GO" id="GO:0009055">
    <property type="term" value="F:electron transfer activity"/>
    <property type="evidence" value="ECO:0007669"/>
    <property type="project" value="InterPro"/>
</dbReference>
<dbReference type="Pfam" id="PF00301">
    <property type="entry name" value="Rubredoxin"/>
    <property type="match status" value="1"/>
</dbReference>
<comment type="similarity">
    <text evidence="1 6">Belongs to the rubredoxin family.</text>
</comment>
<dbReference type="STRING" id="1298851.TST_1175"/>
<dbReference type="PATRIC" id="fig|1298851.3.peg.1234"/>
<dbReference type="OrthoDB" id="9758182at2"/>
<dbReference type="GO" id="GO:0043448">
    <property type="term" value="P:alkane catabolic process"/>
    <property type="evidence" value="ECO:0007669"/>
    <property type="project" value="TreeGrafter"/>
</dbReference>
<evidence type="ECO:0000256" key="7">
    <source>
        <dbReference type="PIRSR" id="PIRSR000071-1"/>
    </source>
</evidence>
<evidence type="ECO:0000313" key="10">
    <source>
        <dbReference type="Proteomes" id="UP000063234"/>
    </source>
</evidence>
<dbReference type="InterPro" id="IPR050526">
    <property type="entry name" value="Rubredoxin_ET"/>
</dbReference>
<dbReference type="PROSITE" id="PS50903">
    <property type="entry name" value="RUBREDOXIN_LIKE"/>
    <property type="match status" value="1"/>
</dbReference>
<dbReference type="NCBIfam" id="NF045768">
    <property type="entry name" value="RubredRD"/>
    <property type="match status" value="1"/>
</dbReference>
<evidence type="ECO:0000256" key="3">
    <source>
        <dbReference type="ARBA" id="ARBA00022723"/>
    </source>
</evidence>
<feature type="binding site" evidence="7">
    <location>
        <position position="9"/>
    </location>
    <ligand>
        <name>Fe cation</name>
        <dbReference type="ChEBI" id="CHEBI:24875"/>
    </ligand>
</feature>
<dbReference type="PANTHER" id="PTHR47627">
    <property type="entry name" value="RUBREDOXIN"/>
    <property type="match status" value="1"/>
</dbReference>
<evidence type="ECO:0000256" key="4">
    <source>
        <dbReference type="ARBA" id="ARBA00022982"/>
    </source>
</evidence>
<feature type="binding site" evidence="7">
    <location>
        <position position="6"/>
    </location>
    <ligand>
        <name>Fe cation</name>
        <dbReference type="ChEBI" id="CHEBI:24875"/>
    </ligand>
</feature>
<dbReference type="AlphaFoldDB" id="A0A0S3QUF1"/>
<dbReference type="CDD" id="cd00730">
    <property type="entry name" value="rubredoxin"/>
    <property type="match status" value="1"/>
</dbReference>
<dbReference type="FunFam" id="2.20.28.10:FF:000001">
    <property type="entry name" value="Rubredoxin"/>
    <property type="match status" value="1"/>
</dbReference>
<evidence type="ECO:0000313" key="9">
    <source>
        <dbReference type="EMBL" id="BAT71967.1"/>
    </source>
</evidence>
<proteinExistence type="inferred from homology"/>
<evidence type="ECO:0000259" key="8">
    <source>
        <dbReference type="PROSITE" id="PS50903"/>
    </source>
</evidence>
<protein>
    <recommendedName>
        <fullName evidence="6">Rubredoxin</fullName>
    </recommendedName>
</protein>
<dbReference type="Gene3D" id="2.20.28.10">
    <property type="match status" value="1"/>
</dbReference>
<organism evidence="9 10">
    <name type="scientific">Thermosulfidibacter takaii (strain DSM 17441 / JCM 13301 / NBRC 103674 / ABI70S6)</name>
    <dbReference type="NCBI Taxonomy" id="1298851"/>
    <lineage>
        <taxon>Bacteria</taxon>
        <taxon>Pseudomonadati</taxon>
        <taxon>Thermosulfidibacterota</taxon>
        <taxon>Thermosulfidibacteria</taxon>
        <taxon>Thermosulfidibacterales</taxon>
        <taxon>Thermosulfidibacteraceae</taxon>
    </lineage>
</organism>
<evidence type="ECO:0000256" key="5">
    <source>
        <dbReference type="ARBA" id="ARBA00023004"/>
    </source>
</evidence>
<feature type="binding site" evidence="7">
    <location>
        <position position="42"/>
    </location>
    <ligand>
        <name>Fe cation</name>
        <dbReference type="ChEBI" id="CHEBI:24875"/>
    </ligand>
</feature>
<dbReference type="RefSeq" id="WP_068549958.1">
    <property type="nucleotide sequence ID" value="NZ_AP013035.1"/>
</dbReference>
<keyword evidence="10" id="KW-1185">Reference proteome</keyword>
<evidence type="ECO:0000256" key="1">
    <source>
        <dbReference type="ARBA" id="ARBA00005337"/>
    </source>
</evidence>